<evidence type="ECO:0000259" key="1">
    <source>
        <dbReference type="PROSITE" id="PS50965"/>
    </source>
</evidence>
<dbReference type="Proteomes" id="UP001596071">
    <property type="component" value="Unassembled WGS sequence"/>
</dbReference>
<keyword evidence="3" id="KW-1185">Reference proteome</keyword>
<evidence type="ECO:0000313" key="3">
    <source>
        <dbReference type="Proteomes" id="UP001596071"/>
    </source>
</evidence>
<gene>
    <name evidence="2" type="ORF">ACFPTP_00535</name>
</gene>
<sequence>MKEKPISLKAIGLEVLLRRLPEHHPRYADIENELRKTRAGENGERILANVFQQYQFPFKHYIFHDLNLQSTGKFQIDTLFLFKQGAVIFEVKNIAGRISFPETQNQLTRTLEGGQVDAFECPSVQLERNKMLLEDWFHAHDMPIPIYQAAVFPRPQQQFENHRKDLTLLFPLEIPVFLRRLNSFHSVIDVPELEDIANKLSNAHREFDPFPLSDRFGIQPSELIPGIRCVHCGFFGMQSIQSGWGCPQCKNIDPQAHIETLLDYFMLVDYHISNKTARQFFRLSDEQKIKRVLRRSGIPFEGERRGRVYVANLNFVRELNEVVRSKVTK</sequence>
<evidence type="ECO:0000313" key="2">
    <source>
        <dbReference type="EMBL" id="MFC5601751.1"/>
    </source>
</evidence>
<feature type="domain" description="NERD" evidence="1">
    <location>
        <begin position="39"/>
        <end position="156"/>
    </location>
</feature>
<name>A0ABW0TRX2_9BACL</name>
<comment type="caution">
    <text evidence="2">The sequence shown here is derived from an EMBL/GenBank/DDBJ whole genome shotgun (WGS) entry which is preliminary data.</text>
</comment>
<dbReference type="EMBL" id="JBHSNP010000002">
    <property type="protein sequence ID" value="MFC5601751.1"/>
    <property type="molecule type" value="Genomic_DNA"/>
</dbReference>
<organism evidence="2 3">
    <name type="scientific">Sporosarcina koreensis</name>
    <dbReference type="NCBI Taxonomy" id="334735"/>
    <lineage>
        <taxon>Bacteria</taxon>
        <taxon>Bacillati</taxon>
        <taxon>Bacillota</taxon>
        <taxon>Bacilli</taxon>
        <taxon>Bacillales</taxon>
        <taxon>Caryophanaceae</taxon>
        <taxon>Sporosarcina</taxon>
    </lineage>
</organism>
<accession>A0ABW0TRX2</accession>
<dbReference type="Pfam" id="PF08378">
    <property type="entry name" value="NERD"/>
    <property type="match status" value="1"/>
</dbReference>
<dbReference type="RefSeq" id="WP_381441904.1">
    <property type="nucleotide sequence ID" value="NZ_JBHSNP010000002.1"/>
</dbReference>
<proteinExistence type="predicted"/>
<protein>
    <submittedName>
        <fullName evidence="2">Nuclease-related domain-containing protein</fullName>
    </submittedName>
</protein>
<dbReference type="InterPro" id="IPR011528">
    <property type="entry name" value="NERD"/>
</dbReference>
<reference evidence="3" key="1">
    <citation type="journal article" date="2019" name="Int. J. Syst. Evol. Microbiol.">
        <title>The Global Catalogue of Microorganisms (GCM) 10K type strain sequencing project: providing services to taxonomists for standard genome sequencing and annotation.</title>
        <authorList>
            <consortium name="The Broad Institute Genomics Platform"/>
            <consortium name="The Broad Institute Genome Sequencing Center for Infectious Disease"/>
            <person name="Wu L."/>
            <person name="Ma J."/>
        </authorList>
    </citation>
    <scope>NUCLEOTIDE SEQUENCE [LARGE SCALE GENOMIC DNA]</scope>
    <source>
        <strain evidence="3">KACC 11299</strain>
    </source>
</reference>
<dbReference type="PROSITE" id="PS50965">
    <property type="entry name" value="NERD"/>
    <property type="match status" value="1"/>
</dbReference>